<name>A0AA48K829_9BACT</name>
<evidence type="ECO:0000313" key="2">
    <source>
        <dbReference type="Proteomes" id="UP001238179"/>
    </source>
</evidence>
<dbReference type="KEGG" id="msil:METEAL_09700"/>
<proteinExistence type="predicted"/>
<dbReference type="Proteomes" id="UP001238179">
    <property type="component" value="Chromosome"/>
</dbReference>
<dbReference type="EMBL" id="AP027080">
    <property type="protein sequence ID" value="BDU71796.1"/>
    <property type="molecule type" value="Genomic_DNA"/>
</dbReference>
<reference evidence="2" key="1">
    <citation type="journal article" date="2023" name="Int. J. Syst. Evol. Microbiol.">
        <title>Mesoterricola silvestris gen. nov., sp. nov., Mesoterricola sediminis sp. nov., Geothrix oryzae sp. nov., Geothrix edaphica sp. nov., Geothrix rubra sp. nov., and Geothrix limicola sp. nov., six novel members of Acidobacteriota isolated from soils.</title>
        <authorList>
            <person name="Itoh H."/>
            <person name="Sugisawa Y."/>
            <person name="Mise K."/>
            <person name="Xu Z."/>
            <person name="Kuniyasu M."/>
            <person name="Ushijima N."/>
            <person name="Kawano K."/>
            <person name="Kobayashi E."/>
            <person name="Shiratori Y."/>
            <person name="Masuda Y."/>
            <person name="Senoo K."/>
        </authorList>
    </citation>
    <scope>NUCLEOTIDE SEQUENCE [LARGE SCALE GENOMIC DNA]</scope>
    <source>
        <strain evidence="2">W79</strain>
    </source>
</reference>
<sequence length="95" mass="10518">MNVVCQPHFVREALSQAGPVREGLSKLIRIAGELSFSQLLNHQGLHLEKLQGKLDPDSKKPLYSLRATRAARVIATVDGDFLMLLAIVPDHDKAY</sequence>
<dbReference type="AlphaFoldDB" id="A0AA48K829"/>
<dbReference type="RefSeq" id="WP_316414699.1">
    <property type="nucleotide sequence ID" value="NZ_AP027080.1"/>
</dbReference>
<protein>
    <submittedName>
        <fullName evidence="1">Uncharacterized protein</fullName>
    </submittedName>
</protein>
<evidence type="ECO:0000313" key="1">
    <source>
        <dbReference type="EMBL" id="BDU71796.1"/>
    </source>
</evidence>
<organism evidence="1 2">
    <name type="scientific">Mesoterricola silvestris</name>
    <dbReference type="NCBI Taxonomy" id="2927979"/>
    <lineage>
        <taxon>Bacteria</taxon>
        <taxon>Pseudomonadati</taxon>
        <taxon>Acidobacteriota</taxon>
        <taxon>Holophagae</taxon>
        <taxon>Holophagales</taxon>
        <taxon>Holophagaceae</taxon>
        <taxon>Mesoterricola</taxon>
    </lineage>
</organism>
<gene>
    <name evidence="1" type="ORF">METEAL_09700</name>
</gene>
<accession>A0AA48K829</accession>
<keyword evidence="2" id="KW-1185">Reference proteome</keyword>